<dbReference type="Gene3D" id="3.40.20.10">
    <property type="entry name" value="Severin"/>
    <property type="match status" value="1"/>
</dbReference>
<keyword evidence="1 2" id="KW-0728">SH3 domain</keyword>
<feature type="region of interest" description="Disordered" evidence="3">
    <location>
        <begin position="1"/>
        <end position="32"/>
    </location>
</feature>
<proteinExistence type="predicted"/>
<feature type="compositionally biased region" description="Polar residues" evidence="3">
    <location>
        <begin position="1"/>
        <end position="21"/>
    </location>
</feature>
<dbReference type="Proteomes" id="UP000800094">
    <property type="component" value="Unassembled WGS sequence"/>
</dbReference>
<dbReference type="InterPro" id="IPR029006">
    <property type="entry name" value="ADF-H/Gelsolin-like_dom_sf"/>
</dbReference>
<feature type="domain" description="SH3" evidence="4">
    <location>
        <begin position="672"/>
        <end position="732"/>
    </location>
</feature>
<evidence type="ECO:0000256" key="1">
    <source>
        <dbReference type="ARBA" id="ARBA00022443"/>
    </source>
</evidence>
<evidence type="ECO:0008006" key="8">
    <source>
        <dbReference type="Google" id="ProtNLM"/>
    </source>
</evidence>
<keyword evidence="7" id="KW-1185">Reference proteome</keyword>
<feature type="compositionally biased region" description="Basic and acidic residues" evidence="3">
    <location>
        <begin position="617"/>
        <end position="640"/>
    </location>
</feature>
<dbReference type="PANTHER" id="PTHR10829:SF25">
    <property type="entry name" value="DREBRIN-LIKE PROTEIN"/>
    <property type="match status" value="1"/>
</dbReference>
<feature type="compositionally biased region" description="Pro residues" evidence="3">
    <location>
        <begin position="570"/>
        <end position="584"/>
    </location>
</feature>
<feature type="compositionally biased region" description="Low complexity" evidence="3">
    <location>
        <begin position="757"/>
        <end position="776"/>
    </location>
</feature>
<dbReference type="CDD" id="cd11962">
    <property type="entry name" value="SH3_Abp1_fungi_C1"/>
    <property type="match status" value="1"/>
</dbReference>
<dbReference type="GO" id="GO:0051015">
    <property type="term" value="F:actin filament binding"/>
    <property type="evidence" value="ECO:0007669"/>
    <property type="project" value="TreeGrafter"/>
</dbReference>
<dbReference type="SUPFAM" id="SSF55753">
    <property type="entry name" value="Actin depolymerizing proteins"/>
    <property type="match status" value="1"/>
</dbReference>
<evidence type="ECO:0000256" key="3">
    <source>
        <dbReference type="SAM" id="MobiDB-lite"/>
    </source>
</evidence>
<dbReference type="InterPro" id="IPR035719">
    <property type="entry name" value="Abp1_fungi_SH3_C1"/>
</dbReference>
<dbReference type="GeneID" id="54576638"/>
<dbReference type="SUPFAM" id="SSF50044">
    <property type="entry name" value="SH3-domain"/>
    <property type="match status" value="2"/>
</dbReference>
<evidence type="ECO:0000259" key="5">
    <source>
        <dbReference type="PROSITE" id="PS51263"/>
    </source>
</evidence>
<dbReference type="SMART" id="SM00326">
    <property type="entry name" value="SH3"/>
    <property type="match status" value="2"/>
</dbReference>
<dbReference type="OrthoDB" id="5971719at2759"/>
<dbReference type="GO" id="GO:0030833">
    <property type="term" value="P:regulation of actin filament polymerization"/>
    <property type="evidence" value="ECO:0007669"/>
    <property type="project" value="TreeGrafter"/>
</dbReference>
<feature type="region of interest" description="Disordered" evidence="3">
    <location>
        <begin position="245"/>
        <end position="271"/>
    </location>
</feature>
<evidence type="ECO:0000313" key="6">
    <source>
        <dbReference type="EMBL" id="KAF2252933.1"/>
    </source>
</evidence>
<dbReference type="RefSeq" id="XP_033687937.1">
    <property type="nucleotide sequence ID" value="XM_033823308.1"/>
</dbReference>
<dbReference type="PROSITE" id="PS51263">
    <property type="entry name" value="ADF_H"/>
    <property type="match status" value="1"/>
</dbReference>
<dbReference type="FunFam" id="2.30.30.40:FF:000242">
    <property type="entry name" value="Actin binding protein"/>
    <property type="match status" value="1"/>
</dbReference>
<accession>A0A6A6IUS2</accession>
<dbReference type="FunFam" id="3.40.20.10:FF:000045">
    <property type="entry name" value="Actin binding protein, putative"/>
    <property type="match status" value="1"/>
</dbReference>
<feature type="domain" description="ADF-H" evidence="5">
    <location>
        <begin position="5"/>
        <end position="155"/>
    </location>
</feature>
<dbReference type="Pfam" id="PF14604">
    <property type="entry name" value="SH3_9"/>
    <property type="match status" value="1"/>
</dbReference>
<feature type="compositionally biased region" description="Polar residues" evidence="3">
    <location>
        <begin position="457"/>
        <end position="484"/>
    </location>
</feature>
<evidence type="ECO:0000256" key="2">
    <source>
        <dbReference type="PROSITE-ProRule" id="PRU00192"/>
    </source>
</evidence>
<feature type="region of interest" description="Disordered" evidence="3">
    <location>
        <begin position="184"/>
        <end position="222"/>
    </location>
</feature>
<dbReference type="GO" id="GO:0005884">
    <property type="term" value="C:actin filament"/>
    <property type="evidence" value="ECO:0007669"/>
    <property type="project" value="TreeGrafter"/>
</dbReference>
<name>A0A6A6IUS2_9PLEO</name>
<dbReference type="InterPro" id="IPR002108">
    <property type="entry name" value="ADF-H"/>
</dbReference>
<dbReference type="InterPro" id="IPR035718">
    <property type="entry name" value="Abp1_fungi_SH3_C2"/>
</dbReference>
<dbReference type="CDD" id="cd11281">
    <property type="entry name" value="ADF_drebrin_like"/>
    <property type="match status" value="1"/>
</dbReference>
<dbReference type="SMART" id="SM00102">
    <property type="entry name" value="ADF"/>
    <property type="match status" value="1"/>
</dbReference>
<dbReference type="Pfam" id="PF00018">
    <property type="entry name" value="SH3_1"/>
    <property type="match status" value="1"/>
</dbReference>
<dbReference type="FunFam" id="2.30.30.40:FF:000273">
    <property type="entry name" value="Actin binding protein"/>
    <property type="match status" value="1"/>
</dbReference>
<sequence length="827" mass="86020">MATLNTSSNGPNITRSYQNVVNAPPPSGPQANSPTYGQWAVFTVAAPLVSAFQHDGGKESVLKVQSTGEGELVDLTDEFSDGRIQFGFVKVKDPNTSLPKCVLIAWCGEGVPERTKGYFGSHLGVVSKLLHGYHVQVTARSDADLTPDRIIQKVADASGAKYSGGPDIPSAGGPPPVTTKKPVFTPTQVGGGVRSGFNPLGRPKGPTQADTDADGWGTDAPPVTRTQLEKVESAYKPTRVNMAELTSKKPESSRFEAPQSQNTPPDVVKGGYQPIGKVDIAALRAQAKASRHDDRPIVVKGAYEPVGKVDIAAIRAKAQGAPRSSGLSPAATGTSSRSGGDDDDERPKPLAERSAAFNQPERLTSLPKPKVANKFGGSSAFTGTKAPTPSEFGVKPAAPAPIVGSASKTFADQGGKTPAQLWAEKKAAQGGKSPTAIGGVTSPTVQTQKSGEGGWKSSYTGKSWAPVQTTRTGQSVGSNLSEQRTGGEPQQEEPSSPAGGVSALKDRFKGAAPMGAPTTRPVPEPSPPLMDMSSKPNAGARGIPIPGLPNRPPEPEVEEEVPAVQHQRMPSPPNVPRSPSPEPAGSPVRIAMPVGRGRVPEEMSPAEETAPPMPNRSLDHAAHQARDMSPEPRVEARDPARGAGAAVAAATFGAGAAVGAGIGAAAAAGRGGEGQRALVQYDYEKAEDNEIDLREGEYVTNIDMVDEDWWMGTNAQGEQGLFPSNYVELIGDDDDEGSAGAPPPLPTHPPAAEEEPPAAAAAPPQSAGGAGPTATALYDYDAAEDNELSFPEGATITTVEFPDEDWWLGHYNGRSGLFPANYVQLNE</sequence>
<feature type="domain" description="SH3" evidence="4">
    <location>
        <begin position="769"/>
        <end position="827"/>
    </location>
</feature>
<dbReference type="GO" id="GO:0030427">
    <property type="term" value="C:site of polarized growth"/>
    <property type="evidence" value="ECO:0007669"/>
    <property type="project" value="TreeGrafter"/>
</dbReference>
<dbReference type="Gene3D" id="2.30.30.40">
    <property type="entry name" value="SH3 Domains"/>
    <property type="match status" value="2"/>
</dbReference>
<dbReference type="InterPro" id="IPR001452">
    <property type="entry name" value="SH3_domain"/>
</dbReference>
<dbReference type="PRINTS" id="PR00452">
    <property type="entry name" value="SH3DOMAIN"/>
</dbReference>
<feature type="region of interest" description="Disordered" evidence="3">
    <location>
        <begin position="728"/>
        <end position="780"/>
    </location>
</feature>
<organism evidence="6 7">
    <name type="scientific">Trematosphaeria pertusa</name>
    <dbReference type="NCBI Taxonomy" id="390896"/>
    <lineage>
        <taxon>Eukaryota</taxon>
        <taxon>Fungi</taxon>
        <taxon>Dikarya</taxon>
        <taxon>Ascomycota</taxon>
        <taxon>Pezizomycotina</taxon>
        <taxon>Dothideomycetes</taxon>
        <taxon>Pleosporomycetidae</taxon>
        <taxon>Pleosporales</taxon>
        <taxon>Massarineae</taxon>
        <taxon>Trematosphaeriaceae</taxon>
        <taxon>Trematosphaeria</taxon>
    </lineage>
</organism>
<evidence type="ECO:0000259" key="4">
    <source>
        <dbReference type="PROSITE" id="PS50002"/>
    </source>
</evidence>
<dbReference type="AlphaFoldDB" id="A0A6A6IUS2"/>
<dbReference type="PROSITE" id="PS50002">
    <property type="entry name" value="SH3"/>
    <property type="match status" value="2"/>
</dbReference>
<reference evidence="6" key="1">
    <citation type="journal article" date="2020" name="Stud. Mycol.">
        <title>101 Dothideomycetes genomes: a test case for predicting lifestyles and emergence of pathogens.</title>
        <authorList>
            <person name="Haridas S."/>
            <person name="Albert R."/>
            <person name="Binder M."/>
            <person name="Bloem J."/>
            <person name="Labutti K."/>
            <person name="Salamov A."/>
            <person name="Andreopoulos B."/>
            <person name="Baker S."/>
            <person name="Barry K."/>
            <person name="Bills G."/>
            <person name="Bluhm B."/>
            <person name="Cannon C."/>
            <person name="Castanera R."/>
            <person name="Culley D."/>
            <person name="Daum C."/>
            <person name="Ezra D."/>
            <person name="Gonzalez J."/>
            <person name="Henrissat B."/>
            <person name="Kuo A."/>
            <person name="Liang C."/>
            <person name="Lipzen A."/>
            <person name="Lutzoni F."/>
            <person name="Magnuson J."/>
            <person name="Mondo S."/>
            <person name="Nolan M."/>
            <person name="Ohm R."/>
            <person name="Pangilinan J."/>
            <person name="Park H.-J."/>
            <person name="Ramirez L."/>
            <person name="Alfaro M."/>
            <person name="Sun H."/>
            <person name="Tritt A."/>
            <person name="Yoshinaga Y."/>
            <person name="Zwiers L.-H."/>
            <person name="Turgeon B."/>
            <person name="Goodwin S."/>
            <person name="Spatafora J."/>
            <person name="Crous P."/>
            <person name="Grigoriev I."/>
        </authorList>
    </citation>
    <scope>NUCLEOTIDE SEQUENCE</scope>
    <source>
        <strain evidence="6">CBS 122368</strain>
    </source>
</reference>
<dbReference type="Pfam" id="PF00241">
    <property type="entry name" value="Cofilin_ADF"/>
    <property type="match status" value="1"/>
</dbReference>
<feature type="compositionally biased region" description="Polar residues" evidence="3">
    <location>
        <begin position="441"/>
        <end position="450"/>
    </location>
</feature>
<evidence type="ECO:0000313" key="7">
    <source>
        <dbReference type="Proteomes" id="UP000800094"/>
    </source>
</evidence>
<dbReference type="EMBL" id="ML987191">
    <property type="protein sequence ID" value="KAF2252933.1"/>
    <property type="molecule type" value="Genomic_DNA"/>
</dbReference>
<dbReference type="GO" id="GO:0030864">
    <property type="term" value="C:cortical actin cytoskeleton"/>
    <property type="evidence" value="ECO:0007669"/>
    <property type="project" value="TreeGrafter"/>
</dbReference>
<dbReference type="InterPro" id="IPR036028">
    <property type="entry name" value="SH3-like_dom_sf"/>
</dbReference>
<feature type="region of interest" description="Disordered" evidence="3">
    <location>
        <begin position="318"/>
        <end position="640"/>
    </location>
</feature>
<dbReference type="CDD" id="cd11961">
    <property type="entry name" value="SH3_Abp1_fungi_C2"/>
    <property type="match status" value="1"/>
</dbReference>
<gene>
    <name evidence="6" type="ORF">BU26DRAFT_419569</name>
</gene>
<dbReference type="PANTHER" id="PTHR10829">
    <property type="entry name" value="CORTACTIN AND DREBRIN"/>
    <property type="match status" value="1"/>
</dbReference>
<protein>
    <recommendedName>
        <fullName evidence="8">Actin binding protein-like protein</fullName>
    </recommendedName>
</protein>